<keyword evidence="1" id="KW-1133">Transmembrane helix</keyword>
<dbReference type="Proteomes" id="UP001642487">
    <property type="component" value="Chromosome 3"/>
</dbReference>
<evidence type="ECO:0008006" key="4">
    <source>
        <dbReference type="Google" id="ProtNLM"/>
    </source>
</evidence>
<gene>
    <name evidence="2" type="ORF">CITCOLO1_LOCUS10479</name>
</gene>
<organism evidence="2 3">
    <name type="scientific">Citrullus colocynthis</name>
    <name type="common">colocynth</name>
    <dbReference type="NCBI Taxonomy" id="252529"/>
    <lineage>
        <taxon>Eukaryota</taxon>
        <taxon>Viridiplantae</taxon>
        <taxon>Streptophyta</taxon>
        <taxon>Embryophyta</taxon>
        <taxon>Tracheophyta</taxon>
        <taxon>Spermatophyta</taxon>
        <taxon>Magnoliopsida</taxon>
        <taxon>eudicotyledons</taxon>
        <taxon>Gunneridae</taxon>
        <taxon>Pentapetalae</taxon>
        <taxon>rosids</taxon>
        <taxon>fabids</taxon>
        <taxon>Cucurbitales</taxon>
        <taxon>Cucurbitaceae</taxon>
        <taxon>Benincaseae</taxon>
        <taxon>Citrullus</taxon>
    </lineage>
</organism>
<feature type="transmembrane region" description="Helical" evidence="1">
    <location>
        <begin position="55"/>
        <end position="73"/>
    </location>
</feature>
<reference evidence="2 3" key="1">
    <citation type="submission" date="2024-03" db="EMBL/GenBank/DDBJ databases">
        <authorList>
            <person name="Gkanogiannis A."/>
            <person name="Becerra Lopez-Lavalle L."/>
        </authorList>
    </citation>
    <scope>NUCLEOTIDE SEQUENCE [LARGE SCALE GENOMIC DNA]</scope>
</reference>
<protein>
    <recommendedName>
        <fullName evidence="4">Transmembrane protein</fullName>
    </recommendedName>
</protein>
<name>A0ABP0YDE9_9ROSI</name>
<sequence length="124" mass="14102">MSTFPNGTGTRNILRPIRMMVGPVKRRGSSRGSYPCISFPVLVTSAVGSFNLRTWGIFIFIFLSLLSSFFSVVKITHKSQKSHEATWILLETEQLDASYKHPHDERFVFFTCCSKNDLEFGTVF</sequence>
<keyword evidence="3" id="KW-1185">Reference proteome</keyword>
<keyword evidence="1" id="KW-0472">Membrane</keyword>
<proteinExistence type="predicted"/>
<keyword evidence="1" id="KW-0812">Transmembrane</keyword>
<evidence type="ECO:0000313" key="2">
    <source>
        <dbReference type="EMBL" id="CAK9318510.1"/>
    </source>
</evidence>
<evidence type="ECO:0000313" key="3">
    <source>
        <dbReference type="Proteomes" id="UP001642487"/>
    </source>
</evidence>
<evidence type="ECO:0000256" key="1">
    <source>
        <dbReference type="SAM" id="Phobius"/>
    </source>
</evidence>
<accession>A0ABP0YDE9</accession>
<dbReference type="EMBL" id="OZ021737">
    <property type="protein sequence ID" value="CAK9318510.1"/>
    <property type="molecule type" value="Genomic_DNA"/>
</dbReference>